<proteinExistence type="predicted"/>
<sequence length="53" mass="5684">MRRGEKVALLGQSESSYRTRVRFLKVSVEIPLSLPGVTLDGGRGGLVAPPFQG</sequence>
<name>A0A0E9Q3Y9_ANGAN</name>
<dbReference type="AlphaFoldDB" id="A0A0E9Q3Y9"/>
<protein>
    <submittedName>
        <fullName evidence="1">Uncharacterized protein</fullName>
    </submittedName>
</protein>
<dbReference type="EMBL" id="GBXM01096961">
    <property type="protein sequence ID" value="JAH11616.1"/>
    <property type="molecule type" value="Transcribed_RNA"/>
</dbReference>
<accession>A0A0E9Q3Y9</accession>
<reference evidence="1" key="2">
    <citation type="journal article" date="2015" name="Fish Shellfish Immunol.">
        <title>Early steps in the European eel (Anguilla anguilla)-Vibrio vulnificus interaction in the gills: Role of the RtxA13 toxin.</title>
        <authorList>
            <person name="Callol A."/>
            <person name="Pajuelo D."/>
            <person name="Ebbesson L."/>
            <person name="Teles M."/>
            <person name="MacKenzie S."/>
            <person name="Amaro C."/>
        </authorList>
    </citation>
    <scope>NUCLEOTIDE SEQUENCE</scope>
</reference>
<organism evidence="1">
    <name type="scientific">Anguilla anguilla</name>
    <name type="common">European freshwater eel</name>
    <name type="synonym">Muraena anguilla</name>
    <dbReference type="NCBI Taxonomy" id="7936"/>
    <lineage>
        <taxon>Eukaryota</taxon>
        <taxon>Metazoa</taxon>
        <taxon>Chordata</taxon>
        <taxon>Craniata</taxon>
        <taxon>Vertebrata</taxon>
        <taxon>Euteleostomi</taxon>
        <taxon>Actinopterygii</taxon>
        <taxon>Neopterygii</taxon>
        <taxon>Teleostei</taxon>
        <taxon>Anguilliformes</taxon>
        <taxon>Anguillidae</taxon>
        <taxon>Anguilla</taxon>
    </lineage>
</organism>
<reference evidence="1" key="1">
    <citation type="submission" date="2014-11" db="EMBL/GenBank/DDBJ databases">
        <authorList>
            <person name="Amaro Gonzalez C."/>
        </authorList>
    </citation>
    <scope>NUCLEOTIDE SEQUENCE</scope>
</reference>
<evidence type="ECO:0000313" key="1">
    <source>
        <dbReference type="EMBL" id="JAH11616.1"/>
    </source>
</evidence>